<evidence type="ECO:0000313" key="8">
    <source>
        <dbReference type="EMBL" id="KAE9259626.1"/>
    </source>
</evidence>
<dbReference type="AlphaFoldDB" id="A0A6A3UH82"/>
<dbReference type="Proteomes" id="UP000441208">
    <property type="component" value="Unassembled WGS sequence"/>
</dbReference>
<dbReference type="Proteomes" id="UP000440367">
    <property type="component" value="Unassembled WGS sequence"/>
</dbReference>
<evidence type="ECO:0000313" key="14">
    <source>
        <dbReference type="Proteomes" id="UP000440732"/>
    </source>
</evidence>
<dbReference type="Proteomes" id="UP000433483">
    <property type="component" value="Unassembled WGS sequence"/>
</dbReference>
<keyword evidence="11" id="KW-1185">Reference proteome</keyword>
<evidence type="ECO:0000313" key="5">
    <source>
        <dbReference type="EMBL" id="KAE9150821.1"/>
    </source>
</evidence>
<evidence type="ECO:0000313" key="3">
    <source>
        <dbReference type="EMBL" id="KAE9054565.1"/>
    </source>
</evidence>
<dbReference type="EMBL" id="QXGB01011159">
    <property type="protein sequence ID" value="KAE9150821.1"/>
    <property type="molecule type" value="Genomic_DNA"/>
</dbReference>
<evidence type="ECO:0000313" key="16">
    <source>
        <dbReference type="Proteomes" id="UP000460718"/>
    </source>
</evidence>
<evidence type="ECO:0000313" key="13">
    <source>
        <dbReference type="Proteomes" id="UP000440367"/>
    </source>
</evidence>
<evidence type="ECO:0000313" key="17">
    <source>
        <dbReference type="Proteomes" id="UP000476176"/>
    </source>
</evidence>
<evidence type="ECO:0000313" key="12">
    <source>
        <dbReference type="Proteomes" id="UP000437068"/>
    </source>
</evidence>
<evidence type="ECO:0000313" key="9">
    <source>
        <dbReference type="EMBL" id="KAE9261191.1"/>
    </source>
</evidence>
<dbReference type="EMBL" id="QXGE01010553">
    <property type="protein sequence ID" value="KAE9259626.1"/>
    <property type="molecule type" value="Genomic_DNA"/>
</dbReference>
<protein>
    <submittedName>
        <fullName evidence="5">Uncharacterized protein</fullName>
    </submittedName>
</protein>
<dbReference type="Proteomes" id="UP000460718">
    <property type="component" value="Unassembled WGS sequence"/>
</dbReference>
<proteinExistence type="predicted"/>
<evidence type="ECO:0000313" key="11">
    <source>
        <dbReference type="Proteomes" id="UP000433483"/>
    </source>
</evidence>
<name>A0A6A3UH82_9STRA</name>
<evidence type="ECO:0000313" key="6">
    <source>
        <dbReference type="EMBL" id="KAE9156719.1"/>
    </source>
</evidence>
<dbReference type="EMBL" id="QXFY01010456">
    <property type="protein sequence ID" value="KAE9261191.1"/>
    <property type="molecule type" value="Genomic_DNA"/>
</dbReference>
<dbReference type="Proteomes" id="UP000429523">
    <property type="component" value="Unassembled WGS sequence"/>
</dbReference>
<reference evidence="10 11" key="1">
    <citation type="submission" date="2018-08" db="EMBL/GenBank/DDBJ databases">
        <title>Genomic investigation of the strawberry pathogen Phytophthora fragariae indicates pathogenicity is determined by transcriptional variation in three key races.</title>
        <authorList>
            <person name="Adams T.M."/>
            <person name="Armitage A.D."/>
            <person name="Sobczyk M.K."/>
            <person name="Bates H.J."/>
            <person name="Dunwell J.M."/>
            <person name="Nellist C.F."/>
            <person name="Harrison R.J."/>
        </authorList>
    </citation>
    <scope>NUCLEOTIDE SEQUENCE [LARGE SCALE GENOMIC DNA]</scope>
    <source>
        <strain evidence="8 12">A4</strain>
        <strain evidence="7 13">BC-1</strain>
        <strain evidence="6 17">BC-23</strain>
        <strain evidence="5 11">NOV-27</strain>
        <strain evidence="4 14">NOV-5</strain>
        <strain evidence="3 15">NOV-71</strain>
        <strain evidence="9 18">NOV-77</strain>
        <strain evidence="1 10">NOV-9</strain>
        <strain evidence="2 16">SCRP245</strain>
    </source>
</reference>
<evidence type="ECO:0000313" key="4">
    <source>
        <dbReference type="EMBL" id="KAE9055141.1"/>
    </source>
</evidence>
<evidence type="ECO:0000313" key="1">
    <source>
        <dbReference type="EMBL" id="KAE8916723.1"/>
    </source>
</evidence>
<dbReference type="Proteomes" id="UP000440732">
    <property type="component" value="Unassembled WGS sequence"/>
</dbReference>
<dbReference type="EMBL" id="QXFZ01009578">
    <property type="protein sequence ID" value="KAE9054565.1"/>
    <property type="molecule type" value="Genomic_DNA"/>
</dbReference>
<dbReference type="EMBL" id="QXGC01010456">
    <property type="protein sequence ID" value="KAE9156719.1"/>
    <property type="molecule type" value="Genomic_DNA"/>
</dbReference>
<dbReference type="EMBL" id="QXGF01009219">
    <property type="protein sequence ID" value="KAE8916723.1"/>
    <property type="molecule type" value="Genomic_DNA"/>
</dbReference>
<dbReference type="Proteomes" id="UP000476176">
    <property type="component" value="Unassembled WGS sequence"/>
</dbReference>
<evidence type="ECO:0000313" key="18">
    <source>
        <dbReference type="Proteomes" id="UP000486351"/>
    </source>
</evidence>
<dbReference type="EMBL" id="QXGA01010700">
    <property type="protein sequence ID" value="KAE9055141.1"/>
    <property type="molecule type" value="Genomic_DNA"/>
</dbReference>
<comment type="caution">
    <text evidence="5">The sequence shown here is derived from an EMBL/GenBank/DDBJ whole genome shotgun (WGS) entry which is preliminary data.</text>
</comment>
<sequence>MFHTLLNVAAPSFAAFKKTDIVTRMCDEPLVKDGICFVSGSGD</sequence>
<dbReference type="Proteomes" id="UP000437068">
    <property type="component" value="Unassembled WGS sequence"/>
</dbReference>
<evidence type="ECO:0000313" key="10">
    <source>
        <dbReference type="Proteomes" id="UP000429523"/>
    </source>
</evidence>
<accession>A0A6A3UH82</accession>
<evidence type="ECO:0000313" key="15">
    <source>
        <dbReference type="Proteomes" id="UP000441208"/>
    </source>
</evidence>
<dbReference type="EMBL" id="QXGD01010343">
    <property type="protein sequence ID" value="KAE9157038.1"/>
    <property type="molecule type" value="Genomic_DNA"/>
</dbReference>
<dbReference type="Proteomes" id="UP000486351">
    <property type="component" value="Unassembled WGS sequence"/>
</dbReference>
<gene>
    <name evidence="8" type="ORF">PF001_g32976</name>
    <name evidence="7" type="ORF">PF002_g33462</name>
    <name evidence="6" type="ORF">PF004_g32490</name>
    <name evidence="5" type="ORF">PF005_g33505</name>
    <name evidence="4" type="ORF">PF006_g33055</name>
    <name evidence="3" type="ORF">PF007_g32594</name>
    <name evidence="9" type="ORF">PF008_g32915</name>
    <name evidence="1" type="ORF">PF009_g32954</name>
    <name evidence="2" type="ORF">PF011_g32922</name>
</gene>
<evidence type="ECO:0000313" key="7">
    <source>
        <dbReference type="EMBL" id="KAE9157038.1"/>
    </source>
</evidence>
<organism evidence="5 11">
    <name type="scientific">Phytophthora fragariae</name>
    <dbReference type="NCBI Taxonomy" id="53985"/>
    <lineage>
        <taxon>Eukaryota</taxon>
        <taxon>Sar</taxon>
        <taxon>Stramenopiles</taxon>
        <taxon>Oomycota</taxon>
        <taxon>Peronosporomycetes</taxon>
        <taxon>Peronosporales</taxon>
        <taxon>Peronosporaceae</taxon>
        <taxon>Phytophthora</taxon>
    </lineage>
</organism>
<evidence type="ECO:0000313" key="2">
    <source>
        <dbReference type="EMBL" id="KAE8951599.1"/>
    </source>
</evidence>
<dbReference type="EMBL" id="QXFW01011751">
    <property type="protein sequence ID" value="KAE8951599.1"/>
    <property type="molecule type" value="Genomic_DNA"/>
</dbReference>